<evidence type="ECO:0000313" key="3">
    <source>
        <dbReference type="EMBL" id="MEM5552045.1"/>
    </source>
</evidence>
<evidence type="ECO:0000259" key="1">
    <source>
        <dbReference type="Pfam" id="PF03235"/>
    </source>
</evidence>
<reference evidence="3 4" key="1">
    <citation type="submission" date="2024-03" db="EMBL/GenBank/DDBJ databases">
        <title>Community enrichment and isolation of bacterial strains for fucoidan degradation.</title>
        <authorList>
            <person name="Sichert A."/>
        </authorList>
    </citation>
    <scope>NUCLEOTIDE SEQUENCE [LARGE SCALE GENOMIC DNA]</scope>
    <source>
        <strain evidence="3 4">AS81</strain>
    </source>
</reference>
<feature type="domain" description="GmrSD restriction endonucleases N-terminal" evidence="1">
    <location>
        <begin position="16"/>
        <end position="232"/>
    </location>
</feature>
<gene>
    <name evidence="3" type="ORF">WNY63_15025</name>
</gene>
<dbReference type="InterPro" id="IPR011089">
    <property type="entry name" value="GmrSD_C"/>
</dbReference>
<feature type="domain" description="GmrSD restriction endonucleases C-terminal" evidence="2">
    <location>
        <begin position="454"/>
        <end position="557"/>
    </location>
</feature>
<evidence type="ECO:0000259" key="2">
    <source>
        <dbReference type="Pfam" id="PF07510"/>
    </source>
</evidence>
<dbReference type="Proteomes" id="UP001388366">
    <property type="component" value="Unassembled WGS sequence"/>
</dbReference>
<name>A0ABU9U4R3_9GAMM</name>
<proteinExistence type="predicted"/>
<dbReference type="Pfam" id="PF03235">
    <property type="entry name" value="GmrSD_N"/>
    <property type="match status" value="1"/>
</dbReference>
<organism evidence="3 4">
    <name type="scientific">Pseudoalteromonas neustonica</name>
    <dbReference type="NCBI Taxonomy" id="1840331"/>
    <lineage>
        <taxon>Bacteria</taxon>
        <taxon>Pseudomonadati</taxon>
        <taxon>Pseudomonadota</taxon>
        <taxon>Gammaproteobacteria</taxon>
        <taxon>Alteromonadales</taxon>
        <taxon>Pseudoalteromonadaceae</taxon>
        <taxon>Pseudoalteromonas</taxon>
    </lineage>
</organism>
<dbReference type="InterPro" id="IPR004919">
    <property type="entry name" value="GmrSD_N"/>
</dbReference>
<dbReference type="RefSeq" id="WP_342884214.1">
    <property type="nucleotide sequence ID" value="NZ_JBBMQU010000029.1"/>
</dbReference>
<dbReference type="PANTHER" id="PTHR35149">
    <property type="entry name" value="SLL5132 PROTEIN"/>
    <property type="match status" value="1"/>
</dbReference>
<dbReference type="PANTHER" id="PTHR35149:SF2">
    <property type="entry name" value="DUF262 DOMAIN-CONTAINING PROTEIN"/>
    <property type="match status" value="1"/>
</dbReference>
<sequence>MSRLENKIEAKNRSILEVLDNKKYTVDYYQREYSWEQTHIEQLVTDLCSAFLDNYSPTHQRHDVEEYNSYYLGPFVLSEKAGRRSIIDGQQRLTSLTLFLIYLNNKQKELGLTESISSMVFSEKFGQKSFNIDVPERTPCLDALFNQGEYIPPEDADASTMNMVARYQNICEAFPEDIINKEVLPLFIDWLRWLVVLVEIVAYSDENAYTIFETMNDRGLNLTPTEMLKGFLLSKYRDDDKRKQANELWKKTIVELKAFDKEEDQRFVQAWLRAKYAESIRQGKAGSLNEDFEKIGTRFHNWVRDNLGKIGLAKGGEAEFSAFINNEFKYYVAAYKRIRLAENALTPALASIHYIHQWGIASSLSYPLMLAPLKITDSIDVANTKMNLVAKYIDIFCVRRAVNFRTFPASSIRYTMYNLVKEIRNKDIDELMTIFAHKLSEMDEQWSGFKSFRLHGQNGRFVKYLLSRMSAYVDELAGENTNFATYYHAAQGKPFEIEHLWANNFDNHRDEFEQLNDFNECRNSIGALVLLPRGTNQSYNDKPYTEKLPHYIKENLLVKSLHPLAYDNNPNFKRLLLVNQLAFQPHAEMKIKDIQARRALYSQIAQQIWLLEGLDHAAV</sequence>
<accession>A0ABU9U4R3</accession>
<comment type="caution">
    <text evidence="3">The sequence shown here is derived from an EMBL/GenBank/DDBJ whole genome shotgun (WGS) entry which is preliminary data.</text>
</comment>
<dbReference type="EMBL" id="JBBMQU010000029">
    <property type="protein sequence ID" value="MEM5552045.1"/>
    <property type="molecule type" value="Genomic_DNA"/>
</dbReference>
<keyword evidence="4" id="KW-1185">Reference proteome</keyword>
<protein>
    <submittedName>
        <fullName evidence="3">DUF262 domain-containing protein</fullName>
    </submittedName>
</protein>
<dbReference type="Pfam" id="PF07510">
    <property type="entry name" value="GmrSD_C"/>
    <property type="match status" value="1"/>
</dbReference>
<evidence type="ECO:0000313" key="4">
    <source>
        <dbReference type="Proteomes" id="UP001388366"/>
    </source>
</evidence>